<organism evidence="2 3">
    <name type="scientific">Maricaulis salignorans</name>
    <dbReference type="NCBI Taxonomy" id="144026"/>
    <lineage>
        <taxon>Bacteria</taxon>
        <taxon>Pseudomonadati</taxon>
        <taxon>Pseudomonadota</taxon>
        <taxon>Alphaproteobacteria</taxon>
        <taxon>Maricaulales</taxon>
        <taxon>Maricaulaceae</taxon>
        <taxon>Maricaulis</taxon>
    </lineage>
</organism>
<dbReference type="RefSeq" id="WP_091771559.1">
    <property type="nucleotide sequence ID" value="NZ_FNHG01000020.1"/>
</dbReference>
<dbReference type="STRING" id="144026.SAMN04488568_12050"/>
<name>A0A1G9VRT0_9PROT</name>
<dbReference type="Pfam" id="PF06793">
    <property type="entry name" value="UPF0262"/>
    <property type="match status" value="1"/>
</dbReference>
<dbReference type="PIRSF" id="PIRSF032146">
    <property type="entry name" value="UCP032146"/>
    <property type="match status" value="1"/>
</dbReference>
<protein>
    <recommendedName>
        <fullName evidence="1">UPF0262 protein SAMN04488568_12050</fullName>
    </recommendedName>
</protein>
<dbReference type="Proteomes" id="UP000199759">
    <property type="component" value="Unassembled WGS sequence"/>
</dbReference>
<dbReference type="InterPro" id="IPR008321">
    <property type="entry name" value="UCP032146"/>
</dbReference>
<sequence>MSGDANLPDRIVRIDLDLASIGPTDVNADHERRVAIADLLEGNSFRPVSDAVGDTSGPYALRLAIEHDRLLFDVRLEDDTPVRAFVFALGPLRRIVKDYFMICESYYEAVRDAPLAQIEAIDMGRRGVHNEGSTLLRERLTGKIEVDFDTSRRLFTLICALHRRAAS</sequence>
<accession>A0A1G9VRT0</accession>
<gene>
    <name evidence="2" type="ORF">SAMN04488568_12050</name>
</gene>
<dbReference type="NCBIfam" id="NF002769">
    <property type="entry name" value="PRK02853.1"/>
    <property type="match status" value="1"/>
</dbReference>
<comment type="similarity">
    <text evidence="1">Belongs to the UPF0262 family.</text>
</comment>
<evidence type="ECO:0000313" key="2">
    <source>
        <dbReference type="EMBL" id="SDM74585.1"/>
    </source>
</evidence>
<dbReference type="AlphaFoldDB" id="A0A1G9VRT0"/>
<evidence type="ECO:0000256" key="1">
    <source>
        <dbReference type="HAMAP-Rule" id="MF_00678"/>
    </source>
</evidence>
<proteinExistence type="inferred from homology"/>
<dbReference type="EMBL" id="FNHG01000020">
    <property type="protein sequence ID" value="SDM74585.1"/>
    <property type="molecule type" value="Genomic_DNA"/>
</dbReference>
<keyword evidence="3" id="KW-1185">Reference proteome</keyword>
<reference evidence="2 3" key="1">
    <citation type="submission" date="2016-10" db="EMBL/GenBank/DDBJ databases">
        <authorList>
            <person name="de Groot N.N."/>
        </authorList>
    </citation>
    <scope>NUCLEOTIDE SEQUENCE [LARGE SCALE GENOMIC DNA]</scope>
    <source>
        <strain evidence="2 3">DSM 16077</strain>
    </source>
</reference>
<dbReference type="HAMAP" id="MF_00678">
    <property type="entry name" value="UPF0262"/>
    <property type="match status" value="1"/>
</dbReference>
<evidence type="ECO:0000313" key="3">
    <source>
        <dbReference type="Proteomes" id="UP000199759"/>
    </source>
</evidence>
<dbReference type="OrthoDB" id="9798434at2"/>